<gene>
    <name evidence="1" type="ORF">PENANT_c019G04951</name>
</gene>
<keyword evidence="2" id="KW-1185">Reference proteome</keyword>
<sequence>MPLHLREAERTRCISSRSTSQYTRKSLNLSITESQFLQVQHSSSHLKRRYSHRWKCVGLQLPRRRRSLHLVGRRSNLKQPSIAVTITVDT</sequence>
<accession>A0A1V6Q0M7</accession>
<dbReference type="Proteomes" id="UP000191672">
    <property type="component" value="Unassembled WGS sequence"/>
</dbReference>
<organism evidence="1 2">
    <name type="scientific">Penicillium antarcticum</name>
    <dbReference type="NCBI Taxonomy" id="416450"/>
    <lineage>
        <taxon>Eukaryota</taxon>
        <taxon>Fungi</taxon>
        <taxon>Dikarya</taxon>
        <taxon>Ascomycota</taxon>
        <taxon>Pezizomycotina</taxon>
        <taxon>Eurotiomycetes</taxon>
        <taxon>Eurotiomycetidae</taxon>
        <taxon>Eurotiales</taxon>
        <taxon>Aspergillaceae</taxon>
        <taxon>Penicillium</taxon>
    </lineage>
</organism>
<evidence type="ECO:0000313" key="1">
    <source>
        <dbReference type="EMBL" id="OQD82834.1"/>
    </source>
</evidence>
<dbReference type="EMBL" id="MDYN01000019">
    <property type="protein sequence ID" value="OQD82834.1"/>
    <property type="molecule type" value="Genomic_DNA"/>
</dbReference>
<evidence type="ECO:0000313" key="2">
    <source>
        <dbReference type="Proteomes" id="UP000191672"/>
    </source>
</evidence>
<dbReference type="AlphaFoldDB" id="A0A1V6Q0M7"/>
<proteinExistence type="predicted"/>
<comment type="caution">
    <text evidence="1">The sequence shown here is derived from an EMBL/GenBank/DDBJ whole genome shotgun (WGS) entry which is preliminary data.</text>
</comment>
<protein>
    <submittedName>
        <fullName evidence="1">Uncharacterized protein</fullName>
    </submittedName>
</protein>
<name>A0A1V6Q0M7_9EURO</name>
<reference evidence="2" key="1">
    <citation type="journal article" date="2017" name="Nat. Microbiol.">
        <title>Global analysis of biosynthetic gene clusters reveals vast potential of secondary metabolite production in Penicillium species.</title>
        <authorList>
            <person name="Nielsen J.C."/>
            <person name="Grijseels S."/>
            <person name="Prigent S."/>
            <person name="Ji B."/>
            <person name="Dainat J."/>
            <person name="Nielsen K.F."/>
            <person name="Frisvad J.C."/>
            <person name="Workman M."/>
            <person name="Nielsen J."/>
        </authorList>
    </citation>
    <scope>NUCLEOTIDE SEQUENCE [LARGE SCALE GENOMIC DNA]</scope>
    <source>
        <strain evidence="2">IBT 31811</strain>
    </source>
</reference>